<gene>
    <name evidence="2" type="ORF">DP939_15940</name>
</gene>
<dbReference type="RefSeq" id="WP_113981468.1">
    <property type="nucleotide sequence ID" value="NZ_QMEY01000005.1"/>
</dbReference>
<name>A0A366M048_9ACTN</name>
<accession>A0A366M048</accession>
<dbReference type="AlphaFoldDB" id="A0A366M048"/>
<dbReference type="SUPFAM" id="SSF117281">
    <property type="entry name" value="Kelch motif"/>
    <property type="match status" value="1"/>
</dbReference>
<feature type="compositionally biased region" description="Basic and acidic residues" evidence="1">
    <location>
        <begin position="260"/>
        <end position="273"/>
    </location>
</feature>
<evidence type="ECO:0008006" key="4">
    <source>
        <dbReference type="Google" id="ProtNLM"/>
    </source>
</evidence>
<dbReference type="Gene3D" id="2.120.10.80">
    <property type="entry name" value="Kelch-type beta propeller"/>
    <property type="match status" value="1"/>
</dbReference>
<dbReference type="InterPro" id="IPR015915">
    <property type="entry name" value="Kelch-typ_b-propeller"/>
</dbReference>
<protein>
    <recommendedName>
        <fullName evidence="4">Galactose oxidase</fullName>
    </recommendedName>
</protein>
<evidence type="ECO:0000313" key="3">
    <source>
        <dbReference type="Proteomes" id="UP000253303"/>
    </source>
</evidence>
<dbReference type="GO" id="GO:2000762">
    <property type="term" value="P:regulation of phenylpropanoid metabolic process"/>
    <property type="evidence" value="ECO:0007669"/>
    <property type="project" value="InterPro"/>
</dbReference>
<evidence type="ECO:0000256" key="1">
    <source>
        <dbReference type="SAM" id="MobiDB-lite"/>
    </source>
</evidence>
<feature type="region of interest" description="Disordered" evidence="1">
    <location>
        <begin position="260"/>
        <end position="285"/>
    </location>
</feature>
<dbReference type="PANTHER" id="PTHR46407">
    <property type="entry name" value="OS02G0208700 PROTEIN"/>
    <property type="match status" value="1"/>
</dbReference>
<keyword evidence="3" id="KW-1185">Reference proteome</keyword>
<dbReference type="OrthoDB" id="3420153at2"/>
<reference evidence="2 3" key="1">
    <citation type="submission" date="2018-06" db="EMBL/GenBank/DDBJ databases">
        <title>Sphaerisporangium craniellae sp. nov., isolated from a marine sponge in the South China Sea.</title>
        <authorList>
            <person name="Li L."/>
        </authorList>
    </citation>
    <scope>NUCLEOTIDE SEQUENCE [LARGE SCALE GENOMIC DNA]</scope>
    <source>
        <strain evidence="2 3">LHW63015</strain>
    </source>
</reference>
<evidence type="ECO:0000313" key="2">
    <source>
        <dbReference type="EMBL" id="RBQ19407.1"/>
    </source>
</evidence>
<dbReference type="InterPro" id="IPR044595">
    <property type="entry name" value="KMD1-4"/>
</dbReference>
<organism evidence="2 3">
    <name type="scientific">Spongiactinospora rosea</name>
    <dbReference type="NCBI Taxonomy" id="2248750"/>
    <lineage>
        <taxon>Bacteria</taxon>
        <taxon>Bacillati</taxon>
        <taxon>Actinomycetota</taxon>
        <taxon>Actinomycetes</taxon>
        <taxon>Streptosporangiales</taxon>
        <taxon>Streptosporangiaceae</taxon>
        <taxon>Spongiactinospora</taxon>
    </lineage>
</organism>
<dbReference type="Proteomes" id="UP000253303">
    <property type="component" value="Unassembled WGS sequence"/>
</dbReference>
<dbReference type="Pfam" id="PF24681">
    <property type="entry name" value="Kelch_KLHDC2_KLHL20_DRC7"/>
    <property type="match status" value="1"/>
</dbReference>
<dbReference type="SUPFAM" id="SSF75011">
    <property type="entry name" value="3-carboxy-cis,cis-mucoante lactonizing enzyme"/>
    <property type="match status" value="1"/>
</dbReference>
<comment type="caution">
    <text evidence="2">The sequence shown here is derived from an EMBL/GenBank/DDBJ whole genome shotgun (WGS) entry which is preliminary data.</text>
</comment>
<proteinExistence type="predicted"/>
<dbReference type="PANTHER" id="PTHR46407:SF3">
    <property type="entry name" value="OS02G0208700 PROTEIN"/>
    <property type="match status" value="1"/>
</dbReference>
<dbReference type="EMBL" id="QMEY01000005">
    <property type="protein sequence ID" value="RBQ19407.1"/>
    <property type="molecule type" value="Genomic_DNA"/>
</dbReference>
<dbReference type="GO" id="GO:0080037">
    <property type="term" value="P:negative regulation of cytokinin-activated signaling pathway"/>
    <property type="evidence" value="ECO:0007669"/>
    <property type="project" value="InterPro"/>
</dbReference>
<sequence>MLCRWSRLVIVCAVLLAAAGVLTGPEGFRPRGVRPLPEAGLVARGHHTAVWTGGKLIVWGGDDGRRALGDGAVYDPARMTWTPLPPAPIRPRSHHAAVWTGKEMIVWGGTPEPAQGNAAPLADGARYDPVTGTWRTISKAPVPSMPQEIRAVGLPGHMVVARGNVILVYDTARDRWRTVVLDGGEPVRDLVVAGERIIVVTAVQAPGTTPGFAFGVLTPATAELDELYYVPCRRPVGLGAAFDGSMVWVLIEREDGGRLYRVDPDPRAGRDDPPGAEPVLEDDRVEADPDVLDADGMSGPVRPGRAGPAGGDSLFWTPAGPLAVTSFGLARYLVASRKVQVDRDTLRRCGGATAVWTGTSLLVWGCGTGPGWEIIF</sequence>